<feature type="coiled-coil region" evidence="1">
    <location>
        <begin position="503"/>
        <end position="530"/>
    </location>
</feature>
<dbReference type="OMA" id="LHCEHGL"/>
<evidence type="ECO:0000313" key="4">
    <source>
        <dbReference type="Proteomes" id="UP000241394"/>
    </source>
</evidence>
<reference evidence="4" key="2">
    <citation type="journal article" date="2018" name="BMC Genomics">
        <title>A manually annotated Actinidia chinensis var. chinensis (kiwifruit) genome highlights the challenges associated with draft genomes and gene prediction in plants.</title>
        <authorList>
            <person name="Pilkington S.M."/>
            <person name="Crowhurst R."/>
            <person name="Hilario E."/>
            <person name="Nardozza S."/>
            <person name="Fraser L."/>
            <person name="Peng Y."/>
            <person name="Gunaseelan K."/>
            <person name="Simpson R."/>
            <person name="Tahir J."/>
            <person name="Deroles S.C."/>
            <person name="Templeton K."/>
            <person name="Luo Z."/>
            <person name="Davy M."/>
            <person name="Cheng C."/>
            <person name="McNeilage M."/>
            <person name="Scaglione D."/>
            <person name="Liu Y."/>
            <person name="Zhang Q."/>
            <person name="Datson P."/>
            <person name="De Silva N."/>
            <person name="Gardiner S.E."/>
            <person name="Bassett H."/>
            <person name="Chagne D."/>
            <person name="McCallum J."/>
            <person name="Dzierzon H."/>
            <person name="Deng C."/>
            <person name="Wang Y.Y."/>
            <person name="Barron L."/>
            <person name="Manako K."/>
            <person name="Bowen J."/>
            <person name="Foster T.M."/>
            <person name="Erridge Z.A."/>
            <person name="Tiffin H."/>
            <person name="Waite C.N."/>
            <person name="Davies K.M."/>
            <person name="Grierson E.P."/>
            <person name="Laing W.A."/>
            <person name="Kirk R."/>
            <person name="Chen X."/>
            <person name="Wood M."/>
            <person name="Montefiori M."/>
            <person name="Brummell D.A."/>
            <person name="Schwinn K.E."/>
            <person name="Catanach A."/>
            <person name="Fullerton C."/>
            <person name="Li D."/>
            <person name="Meiyalaghan S."/>
            <person name="Nieuwenhuizen N."/>
            <person name="Read N."/>
            <person name="Prakash R."/>
            <person name="Hunter D."/>
            <person name="Zhang H."/>
            <person name="McKenzie M."/>
            <person name="Knabel M."/>
            <person name="Harris A."/>
            <person name="Allan A.C."/>
            <person name="Gleave A."/>
            <person name="Chen A."/>
            <person name="Janssen B.J."/>
            <person name="Plunkett B."/>
            <person name="Ampomah-Dwamena C."/>
            <person name="Voogd C."/>
            <person name="Leif D."/>
            <person name="Lafferty D."/>
            <person name="Souleyre E.J.F."/>
            <person name="Varkonyi-Gasic E."/>
            <person name="Gambi F."/>
            <person name="Hanley J."/>
            <person name="Yao J.L."/>
            <person name="Cheung J."/>
            <person name="David K.M."/>
            <person name="Warren B."/>
            <person name="Marsh K."/>
            <person name="Snowden K.C."/>
            <person name="Lin-Wang K."/>
            <person name="Brian L."/>
            <person name="Martinez-Sanchez M."/>
            <person name="Wang M."/>
            <person name="Ileperuma N."/>
            <person name="Macnee N."/>
            <person name="Campin R."/>
            <person name="McAtee P."/>
            <person name="Drummond R.S.M."/>
            <person name="Espley R.V."/>
            <person name="Ireland H.S."/>
            <person name="Wu R."/>
            <person name="Atkinson R.G."/>
            <person name="Karunairetnam S."/>
            <person name="Bulley S."/>
            <person name="Chunkath S."/>
            <person name="Hanley Z."/>
            <person name="Storey R."/>
            <person name="Thrimawithana A.H."/>
            <person name="Thomson S."/>
            <person name="David C."/>
            <person name="Testolin R."/>
            <person name="Huang H."/>
            <person name="Hellens R.P."/>
            <person name="Schaffer R.J."/>
        </authorList>
    </citation>
    <scope>NUCLEOTIDE SEQUENCE [LARGE SCALE GENOMIC DNA]</scope>
    <source>
        <strain evidence="4">cv. Red5</strain>
    </source>
</reference>
<keyword evidence="4" id="KW-1185">Reference proteome</keyword>
<dbReference type="EMBL" id="NKQK01000002">
    <property type="protein sequence ID" value="PSS34410.1"/>
    <property type="molecule type" value="Genomic_DNA"/>
</dbReference>
<name>A0A2R6RWK8_ACTCC</name>
<organism evidence="3 4">
    <name type="scientific">Actinidia chinensis var. chinensis</name>
    <name type="common">Chinese soft-hair kiwi</name>
    <dbReference type="NCBI Taxonomy" id="1590841"/>
    <lineage>
        <taxon>Eukaryota</taxon>
        <taxon>Viridiplantae</taxon>
        <taxon>Streptophyta</taxon>
        <taxon>Embryophyta</taxon>
        <taxon>Tracheophyta</taxon>
        <taxon>Spermatophyta</taxon>
        <taxon>Magnoliopsida</taxon>
        <taxon>eudicotyledons</taxon>
        <taxon>Gunneridae</taxon>
        <taxon>Pentapetalae</taxon>
        <taxon>asterids</taxon>
        <taxon>Ericales</taxon>
        <taxon>Actinidiaceae</taxon>
        <taxon>Actinidia</taxon>
    </lineage>
</organism>
<dbReference type="PANTHER" id="PTHR33924">
    <property type="entry name" value="CATION-TRANSPORTING ATPASE"/>
    <property type="match status" value="1"/>
</dbReference>
<evidence type="ECO:0000313" key="3">
    <source>
        <dbReference type="EMBL" id="PSS34410.1"/>
    </source>
</evidence>
<reference evidence="3 4" key="1">
    <citation type="submission" date="2017-07" db="EMBL/GenBank/DDBJ databases">
        <title>An improved, manually edited Actinidia chinensis var. chinensis (kiwifruit) genome highlights the challenges associated with draft genomes and gene prediction in plants.</title>
        <authorList>
            <person name="Pilkington S."/>
            <person name="Crowhurst R."/>
            <person name="Hilario E."/>
            <person name="Nardozza S."/>
            <person name="Fraser L."/>
            <person name="Peng Y."/>
            <person name="Gunaseelan K."/>
            <person name="Simpson R."/>
            <person name="Tahir J."/>
            <person name="Deroles S."/>
            <person name="Templeton K."/>
            <person name="Luo Z."/>
            <person name="Davy M."/>
            <person name="Cheng C."/>
            <person name="Mcneilage M."/>
            <person name="Scaglione D."/>
            <person name="Liu Y."/>
            <person name="Zhang Q."/>
            <person name="Datson P."/>
            <person name="De Silva N."/>
            <person name="Gardiner S."/>
            <person name="Bassett H."/>
            <person name="Chagne D."/>
            <person name="Mccallum J."/>
            <person name="Dzierzon H."/>
            <person name="Deng C."/>
            <person name="Wang Y.-Y."/>
            <person name="Barron N."/>
            <person name="Manako K."/>
            <person name="Bowen J."/>
            <person name="Foster T."/>
            <person name="Erridge Z."/>
            <person name="Tiffin H."/>
            <person name="Waite C."/>
            <person name="Davies K."/>
            <person name="Grierson E."/>
            <person name="Laing W."/>
            <person name="Kirk R."/>
            <person name="Chen X."/>
            <person name="Wood M."/>
            <person name="Montefiori M."/>
            <person name="Brummell D."/>
            <person name="Schwinn K."/>
            <person name="Catanach A."/>
            <person name="Fullerton C."/>
            <person name="Li D."/>
            <person name="Meiyalaghan S."/>
            <person name="Nieuwenhuizen N."/>
            <person name="Read N."/>
            <person name="Prakash R."/>
            <person name="Hunter D."/>
            <person name="Zhang H."/>
            <person name="Mckenzie M."/>
            <person name="Knabel M."/>
            <person name="Harris A."/>
            <person name="Allan A."/>
            <person name="Chen A."/>
            <person name="Janssen B."/>
            <person name="Plunkett B."/>
            <person name="Dwamena C."/>
            <person name="Voogd C."/>
            <person name="Leif D."/>
            <person name="Lafferty D."/>
            <person name="Souleyre E."/>
            <person name="Varkonyi-Gasic E."/>
            <person name="Gambi F."/>
            <person name="Hanley J."/>
            <person name="Yao J.-L."/>
            <person name="Cheung J."/>
            <person name="David K."/>
            <person name="Warren B."/>
            <person name="Marsh K."/>
            <person name="Snowden K."/>
            <person name="Lin-Wang K."/>
            <person name="Brian L."/>
            <person name="Martinez-Sanchez M."/>
            <person name="Wang M."/>
            <person name="Ileperuma N."/>
            <person name="Macnee N."/>
            <person name="Campin R."/>
            <person name="Mcatee P."/>
            <person name="Drummond R."/>
            <person name="Espley R."/>
            <person name="Ireland H."/>
            <person name="Wu R."/>
            <person name="Atkinson R."/>
            <person name="Karunairetnam S."/>
            <person name="Bulley S."/>
            <person name="Chunkath S."/>
            <person name="Hanley Z."/>
            <person name="Storey R."/>
            <person name="Thrimawithana A."/>
            <person name="Thomson S."/>
            <person name="David C."/>
            <person name="Testolin R."/>
        </authorList>
    </citation>
    <scope>NUCLEOTIDE SEQUENCE [LARGE SCALE GENOMIC DNA]</scope>
    <source>
        <strain evidence="4">cv. Red5</strain>
        <tissue evidence="3">Young leaf</tissue>
    </source>
</reference>
<comment type="caution">
    <text evidence="3">The sequence shown here is derived from an EMBL/GenBank/DDBJ whole genome shotgun (WGS) entry which is preliminary data.</text>
</comment>
<dbReference type="Gramene" id="PSS34410">
    <property type="protein sequence ID" value="PSS34410"/>
    <property type="gene ID" value="CEY00_Acc01509"/>
</dbReference>
<dbReference type="STRING" id="1590841.A0A2R6RWK8"/>
<proteinExistence type="predicted"/>
<dbReference type="OrthoDB" id="1930341at2759"/>
<dbReference type="PANTHER" id="PTHR33924:SF5">
    <property type="entry name" value="CATION-TRANSPORTING ATPASE"/>
    <property type="match status" value="1"/>
</dbReference>
<evidence type="ECO:0000256" key="2">
    <source>
        <dbReference type="SAM" id="MobiDB-lite"/>
    </source>
</evidence>
<keyword evidence="1" id="KW-0175">Coiled coil</keyword>
<evidence type="ECO:0000256" key="1">
    <source>
        <dbReference type="SAM" id="Coils"/>
    </source>
</evidence>
<gene>
    <name evidence="3" type="ORF">CEY00_Acc01509</name>
</gene>
<dbReference type="Proteomes" id="UP000241394">
    <property type="component" value="Chromosome LG2"/>
</dbReference>
<sequence>MEGQIVSNTSSIPISESKLLVGDKRSSEEFGGKSELGGRRVKMRDLESVFSEENIEGNPHLFSAEKEKSQVANDTKTLNSDVARGEIRRDALPALLDTSSRPLDLNTKVCVANDSAGGDTPACALKLSSSEKHGIEQDANFAASKGFGWDLNAEDVSNSLNRNPFYPFKNLENLRPAYDSECGSSTGPLEEKDSMRMWKEMKQNGFISASHGGIPVPKPRGRKKRIDGPKQKMELAKREQVDRFAKIAAPSGLLNELNPGIINHVRNSKQVLSIIEALVRSEKLENRLAGGKQAMPTKSGTKEISDRKDLENANGVGMNRFSHSQEHGYLSTLTGSQPKRGFSTLLSESVDFNSDRTGGDGASSKLERRICGKTCVSSPYQGNEDILALKLSSSTTMASENTSSLSNEESANVTTVSSLSIKAANVASQWLELLYQDTKGRLAALQRSKKRVQAVIHTELPFLISQEFSSNQVNDQYAMKNSAAGCSDNTDAELHRARWSALFDQMDKALSEEEKQLESWLNQVKEMKLHCEWGLQHGSQRLGTLDSDSRSEDRDNSERELAVRAAAASIYSTSNFLLSKKNVHCF</sequence>
<protein>
    <submittedName>
        <fullName evidence="3">Kinesin-related protein</fullName>
    </submittedName>
</protein>
<dbReference type="FunCoup" id="A0A2R6RWK8">
    <property type="interactions" value="732"/>
</dbReference>
<feature type="region of interest" description="Disordered" evidence="2">
    <location>
        <begin position="16"/>
        <end position="36"/>
    </location>
</feature>
<feature type="compositionally biased region" description="Basic and acidic residues" evidence="2">
    <location>
        <begin position="21"/>
        <end position="36"/>
    </location>
</feature>
<accession>A0A2R6RWK8</accession>
<dbReference type="InParanoid" id="A0A2R6RWK8"/>
<dbReference type="AlphaFoldDB" id="A0A2R6RWK8"/>